<reference evidence="1" key="1">
    <citation type="journal article" date="2015" name="Nature">
        <title>Complex archaea that bridge the gap between prokaryotes and eukaryotes.</title>
        <authorList>
            <person name="Spang A."/>
            <person name="Saw J.H."/>
            <person name="Jorgensen S.L."/>
            <person name="Zaremba-Niedzwiedzka K."/>
            <person name="Martijn J."/>
            <person name="Lind A.E."/>
            <person name="van Eijk R."/>
            <person name="Schleper C."/>
            <person name="Guy L."/>
            <person name="Ettema T.J."/>
        </authorList>
    </citation>
    <scope>NUCLEOTIDE SEQUENCE</scope>
</reference>
<accession>A0A0F9AP94</accession>
<comment type="caution">
    <text evidence="1">The sequence shown here is derived from an EMBL/GenBank/DDBJ whole genome shotgun (WGS) entry which is preliminary data.</text>
</comment>
<gene>
    <name evidence="1" type="ORF">LCGC14_2548260</name>
</gene>
<sequence length="147" mass="16097">VAGWNWIAYPPQASEQTEMAVSSIMTKATQVKSQTQSVVKIGQDLVGDLEQISPGKGYIIRMDEPGTLIYPEGWTLAAQGVGNETIPTEGMPSSWAPLRTATADSRGNYLHSPNSRWGQVLFFASQLLTYSNKARIEGIERKLLELA</sequence>
<protein>
    <submittedName>
        <fullName evidence="1">Uncharacterized protein</fullName>
    </submittedName>
</protein>
<dbReference type="AlphaFoldDB" id="A0A0F9AP94"/>
<feature type="non-terminal residue" evidence="1">
    <location>
        <position position="1"/>
    </location>
</feature>
<proteinExistence type="predicted"/>
<evidence type="ECO:0000313" key="1">
    <source>
        <dbReference type="EMBL" id="KKL11195.1"/>
    </source>
</evidence>
<name>A0A0F9AP94_9ZZZZ</name>
<dbReference type="EMBL" id="LAZR01041753">
    <property type="protein sequence ID" value="KKL11195.1"/>
    <property type="molecule type" value="Genomic_DNA"/>
</dbReference>
<organism evidence="1">
    <name type="scientific">marine sediment metagenome</name>
    <dbReference type="NCBI Taxonomy" id="412755"/>
    <lineage>
        <taxon>unclassified sequences</taxon>
        <taxon>metagenomes</taxon>
        <taxon>ecological metagenomes</taxon>
    </lineage>
</organism>